<dbReference type="RefSeq" id="WP_042738338.1">
    <property type="nucleotide sequence ID" value="NZ_BKAX01000003.1"/>
</dbReference>
<name>A0ABQ0Y281_STAGA</name>
<organism evidence="2 3">
    <name type="scientific">Staphylococcus gallinarum</name>
    <dbReference type="NCBI Taxonomy" id="1293"/>
    <lineage>
        <taxon>Bacteria</taxon>
        <taxon>Bacillati</taxon>
        <taxon>Bacillota</taxon>
        <taxon>Bacilli</taxon>
        <taxon>Bacillales</taxon>
        <taxon>Staphylococcaceae</taxon>
        <taxon>Staphylococcus</taxon>
    </lineage>
</organism>
<dbReference type="InterPro" id="IPR008841">
    <property type="entry name" value="Siphovirus-type_tail_N"/>
</dbReference>
<evidence type="ECO:0000313" key="2">
    <source>
        <dbReference type="EMBL" id="GEQ05507.1"/>
    </source>
</evidence>
<comment type="caution">
    <text evidence="2">The sequence shown here is derived from an EMBL/GenBank/DDBJ whole genome shotgun (WGS) entry which is preliminary data.</text>
</comment>
<evidence type="ECO:0000259" key="1">
    <source>
        <dbReference type="Pfam" id="PF05709"/>
    </source>
</evidence>
<accession>A0ABQ0Y281</accession>
<sequence>MKHEVKIFNDEFNVNLTDIPKLKFLDFSEEGVEVKANTKEINGTDGVVMGPINFGPFDLVLNFSFIGHDIDDYNLMLQKLRRLLFKREAFYIWHSFMPGKKYAVYCTENAIDFKTPTFGTFSIKFSVIKGYSESLRETDKFSLSSGEWQFETGVLSVDDVKYKHNTTGFKIYNGSTDTIDPHIRHKFRLLINIDAPKGFTLTNNTTGDVFKYNKAIKKKQTLILNGVHPTIDNKRVGSNTNWQWITLVPGFNEIEITGENISNPTTQWVFPFIYR</sequence>
<dbReference type="Pfam" id="PF05709">
    <property type="entry name" value="Sipho_tail"/>
    <property type="match status" value="1"/>
</dbReference>
<dbReference type="EMBL" id="BKAX01000003">
    <property type="protein sequence ID" value="GEQ05507.1"/>
    <property type="molecule type" value="Genomic_DNA"/>
</dbReference>
<reference evidence="2 3" key="1">
    <citation type="submission" date="2019-07" db="EMBL/GenBank/DDBJ databases">
        <title>Whole genome shotgun sequence of Staphylococcus gallinarum NBRC 109767.</title>
        <authorList>
            <person name="Hosoyama A."/>
            <person name="Uohara A."/>
            <person name="Ohji S."/>
            <person name="Ichikawa N."/>
        </authorList>
    </citation>
    <scope>NUCLEOTIDE SEQUENCE [LARGE SCALE GENOMIC DNA]</scope>
    <source>
        <strain evidence="2 3">NBRC 109767</strain>
    </source>
</reference>
<dbReference type="Proteomes" id="UP000321057">
    <property type="component" value="Unassembled WGS sequence"/>
</dbReference>
<proteinExistence type="predicted"/>
<gene>
    <name evidence="2" type="ORF">SGA02_13350</name>
</gene>
<evidence type="ECO:0000313" key="3">
    <source>
        <dbReference type="Proteomes" id="UP000321057"/>
    </source>
</evidence>
<feature type="domain" description="Siphovirus-type tail component RIFT-related" evidence="1">
    <location>
        <begin position="28"/>
        <end position="126"/>
    </location>
</feature>
<dbReference type="Gene3D" id="2.40.30.200">
    <property type="match status" value="1"/>
</dbReference>
<keyword evidence="3" id="KW-1185">Reference proteome</keyword>
<protein>
    <submittedName>
        <fullName evidence="2">Holin</fullName>
    </submittedName>
</protein>